<accession>A0A2T4DF23</accession>
<dbReference type="Pfam" id="PF12669">
    <property type="entry name" value="FeoB_associated"/>
    <property type="match status" value="1"/>
</dbReference>
<gene>
    <name evidence="2" type="ORF">C9994_14105</name>
</gene>
<evidence type="ECO:0000313" key="3">
    <source>
        <dbReference type="Proteomes" id="UP000240608"/>
    </source>
</evidence>
<name>A0A2T4DF23_9BACT</name>
<sequence>MQEIIVFILFFSIIAYSIYRFFFMKKKPSGGCSKCAMNPEQSYSKSK</sequence>
<feature type="transmembrane region" description="Helical" evidence="1">
    <location>
        <begin position="6"/>
        <end position="23"/>
    </location>
</feature>
<dbReference type="Proteomes" id="UP000240608">
    <property type="component" value="Unassembled WGS sequence"/>
</dbReference>
<comment type="caution">
    <text evidence="2">The sequence shown here is derived from an EMBL/GenBank/DDBJ whole genome shotgun (WGS) entry which is preliminary data.</text>
</comment>
<keyword evidence="1" id="KW-0472">Membrane</keyword>
<dbReference type="RefSeq" id="WP_188462857.1">
    <property type="nucleotide sequence ID" value="NZ_BAABHU010000005.1"/>
</dbReference>
<organism evidence="2 3">
    <name type="scientific">Marivirga lumbricoides</name>
    <dbReference type="NCBI Taxonomy" id="1046115"/>
    <lineage>
        <taxon>Bacteria</taxon>
        <taxon>Pseudomonadati</taxon>
        <taxon>Bacteroidota</taxon>
        <taxon>Cytophagia</taxon>
        <taxon>Cytophagales</taxon>
        <taxon>Marivirgaceae</taxon>
        <taxon>Marivirga</taxon>
    </lineage>
</organism>
<keyword evidence="1" id="KW-0812">Transmembrane</keyword>
<dbReference type="EMBL" id="PYVU01000231">
    <property type="protein sequence ID" value="PTB92396.1"/>
    <property type="molecule type" value="Genomic_DNA"/>
</dbReference>
<dbReference type="AlphaFoldDB" id="A0A2T4DF23"/>
<keyword evidence="1" id="KW-1133">Transmembrane helix</keyword>
<evidence type="ECO:0000313" key="2">
    <source>
        <dbReference type="EMBL" id="PTB92396.1"/>
    </source>
</evidence>
<protein>
    <recommendedName>
        <fullName evidence="4">FeoB-associated Cys-rich membrane protein</fullName>
    </recommendedName>
</protein>
<reference evidence="2 3" key="1">
    <citation type="submission" date="2018-03" db="EMBL/GenBank/DDBJ databases">
        <title>Cross-interface Injection: A General Nanoliter Liquid Handling Method Applied to Single Cells Genome Amplification Automated Nanoliter Liquid Handling Applied to Single Cell Multiple Displacement Amplification.</title>
        <authorList>
            <person name="Yun J."/>
            <person name="Xu P."/>
            <person name="Xu J."/>
            <person name="Dai X."/>
            <person name="Wang Y."/>
            <person name="Zheng X."/>
            <person name="Cao C."/>
            <person name="Yi Q."/>
            <person name="Zhu Y."/>
            <person name="Wang L."/>
            <person name="Dong Z."/>
            <person name="Huang Y."/>
            <person name="Huang L."/>
            <person name="Du W."/>
        </authorList>
    </citation>
    <scope>NUCLEOTIDE SEQUENCE [LARGE SCALE GENOMIC DNA]</scope>
    <source>
        <strain evidence="2 3">Z-D1-2</strain>
    </source>
</reference>
<evidence type="ECO:0000256" key="1">
    <source>
        <dbReference type="SAM" id="Phobius"/>
    </source>
</evidence>
<evidence type="ECO:0008006" key="4">
    <source>
        <dbReference type="Google" id="ProtNLM"/>
    </source>
</evidence>
<proteinExistence type="predicted"/>